<dbReference type="InterPro" id="IPR018201">
    <property type="entry name" value="Ketoacyl_synth_AS"/>
</dbReference>
<dbReference type="InterPro" id="IPR009081">
    <property type="entry name" value="PP-bd_ACP"/>
</dbReference>
<dbReference type="InterPro" id="IPR045851">
    <property type="entry name" value="AMP-bd_C_sf"/>
</dbReference>
<dbReference type="InterPro" id="IPR025110">
    <property type="entry name" value="AMP-bd_C"/>
</dbReference>
<dbReference type="Gene3D" id="1.10.1200.10">
    <property type="entry name" value="ACP-like"/>
    <property type="match status" value="1"/>
</dbReference>
<dbReference type="InterPro" id="IPR006162">
    <property type="entry name" value="Ppantetheine_attach_site"/>
</dbReference>
<dbReference type="Gene3D" id="3.40.366.10">
    <property type="entry name" value="Malonyl-Coenzyme A Acyl Carrier Protein, domain 2"/>
    <property type="match status" value="1"/>
</dbReference>
<dbReference type="InterPro" id="IPR010071">
    <property type="entry name" value="AA_adenyl_dom"/>
</dbReference>
<evidence type="ECO:0000256" key="9">
    <source>
        <dbReference type="ARBA" id="ARBA00022832"/>
    </source>
</evidence>
<dbReference type="InterPro" id="IPR029058">
    <property type="entry name" value="AB_hydrolase_fold"/>
</dbReference>
<dbReference type="InterPro" id="IPR016036">
    <property type="entry name" value="Malonyl_transacylase_ACP-bd"/>
</dbReference>
<dbReference type="FunFam" id="3.40.50.12780:FF:000012">
    <property type="entry name" value="Non-ribosomal peptide synthetase"/>
    <property type="match status" value="1"/>
</dbReference>
<keyword evidence="5" id="KW-0596">Phosphopantetheine</keyword>
<dbReference type="GO" id="GO:0004315">
    <property type="term" value="F:3-oxoacyl-[acyl-carrier-protein] synthase activity"/>
    <property type="evidence" value="ECO:0007669"/>
    <property type="project" value="InterPro"/>
</dbReference>
<dbReference type="PROSITE" id="PS00012">
    <property type="entry name" value="PHOSPHOPANTETHEINE"/>
    <property type="match status" value="2"/>
</dbReference>
<dbReference type="SUPFAM" id="SSF56801">
    <property type="entry name" value="Acetyl-CoA synthetase-like"/>
    <property type="match status" value="1"/>
</dbReference>
<dbReference type="Pfam" id="PF13193">
    <property type="entry name" value="AMP-binding_C"/>
    <property type="match status" value="1"/>
</dbReference>
<dbReference type="InterPro" id="IPR016039">
    <property type="entry name" value="Thiolase-like"/>
</dbReference>
<dbReference type="SMART" id="SM00823">
    <property type="entry name" value="PKS_PP"/>
    <property type="match status" value="2"/>
</dbReference>
<keyword evidence="7" id="KW-0436">Ligase</keyword>
<name>A0A3A9ZAJ0_9ACTN</name>
<evidence type="ECO:0000256" key="11">
    <source>
        <dbReference type="ARBA" id="ARBA00023268"/>
    </source>
</evidence>
<gene>
    <name evidence="16" type="ORF">D7223_17075</name>
</gene>
<evidence type="ECO:0000256" key="4">
    <source>
        <dbReference type="ARBA" id="ARBA00016743"/>
    </source>
</evidence>
<comment type="cofactor">
    <cofactor evidence="1">
        <name>pantetheine 4'-phosphate</name>
        <dbReference type="ChEBI" id="CHEBI:47942"/>
    </cofactor>
</comment>
<dbReference type="InterPro" id="IPR001242">
    <property type="entry name" value="Condensation_dom"/>
</dbReference>
<dbReference type="GO" id="GO:0031177">
    <property type="term" value="F:phosphopantetheine binding"/>
    <property type="evidence" value="ECO:0007669"/>
    <property type="project" value="InterPro"/>
</dbReference>
<keyword evidence="8" id="KW-0808">Transferase</keyword>
<dbReference type="InterPro" id="IPR020841">
    <property type="entry name" value="PKS_Beta-ketoAc_synthase_dom"/>
</dbReference>
<sequence>MRTDTVDIAVIGLAGRFPGAPDVTRFWHNLRAGVESIRHFTDEELLAAGVAPELVADPRFVKAWGALEDAELFDARFFGYSAREAALLDPQHRIFLECAWEALEDAGHTPGSYDGSIGVYAGASLSSYLLAHLLPGRGLDASADGLELLVANDKDYLASRLSYKLDLDGPAVCVQSACSTSLLAVHQACQALLADECDLALAGGVTVRFPQTRGYLYQEGMILSPDGHCRPFDAQARGTVSGSGAGVVVLRRLDDALADGDRIDAVIRATAANNDGAAKVGYTAPSIQGQARVLAAAIGLAGVHPESIKAIEAHGTGTALGDPIEIAALTKVFRRHTDRRGYCAVSSVKSNIGHLDSAAGIASLIKAVLQLKHGELVPNVNYTAPNPEIDFAATPFRVNAELQPWKANGDPRRIGVSSFGFGGTNVHAILEEPPARDLSGARRDRHLIVVSARSAAALDAATARLAGAFADADAPDDAPELLDVADAAWTLQTGRTHFAHRRAVVVEDVRTAAGALGDGAGPRTLSGRASAEEPEVAWLFPGQGSQYPGMGAGLYRTEPVFRAEVDRCAEVLVPALGFDLRDLLVAADPADRAARTRLSDTAVAQPALFTVEYAMARLLTSWGVRRDATIGHSVGEFTAATLAGVFEPEEAVRLVAERGRLMGAQPAGAMLSVALSPEALAGRVPAGLDVAAFNAPEVCVVAGSRDDVRAFAATLEAEGVGHRMLHTSHAFHSRMMDAVVGPFAAAVAAAAPAVPTAPILSGRTGTWLTGTDATSPEYWSGQLREPVRFADGMVRLREQGTGVLVEVGPGTTLCTLARLAPDARGVLAVPTMRAPDADGSDEAAALEAVGRLWLGGVEIDWDGVHDGARRRRVALPTYPFERRRYFVEAPTVTGGTAPGMVVEEPDDIDFGAAETRPALTTVYLAPRTDVERRIAVIWQDLLGVAPIGVDDIFVELGGHSLLATKVVTRIQQDLGVQVPLRRLVKASTVAALAEVVAELLPAAAPATATAAPAPVVDDEMPVAEPDWANLHEPFGLSEIQQAQWIGRMGNFSMGNVGAHMYWEVDRDDLDVERLNQAWNRVLARHAMLRAVFTRDGHQRVLPEVTRYDFPVVDLRDETPEVVEVRLAEMREAMSHEMRPEDAWPLFEIRVVRLPGGCTRLFLSFELMMADMGSIRILLADWRAYYERPAEELPELGISFRDYRLAAEKLKETSLYRRSMDYWRERVATLPAPPELPLATSPELVREPKFVPRSALIPAPVWDTVKREAATHGVTPSAVLLAAYACVLGGWTRSGRFTLNVTTNIRLPVHPDVERLVGGFASFTLLPVDLVEDDSILGVARRLQEQNWEDLEYRYVNGVDILRELARQRGGTDAAMMPAVFTSTLVNESEANESSMVDWLGRLEHQVIQTPQVWIDAAALEVEAGLVVGWPSVDELFPDGLVEQMFAGFVDVLNRLGSGTGWTGPAEVSPAGLAELVAGVNATQAPIPSGLLWTRLVEHATAHPDDLAVVASGRHLTFGQLLSRASFTAHRLVEAGVTRGDQVAVIIDKSVEQIIAVLAAGLAGAAYVPVDPSTPPDRQEYVLTHAECTAVLVRAGTSGHPGSGLPILVVNADDDTAVADTPPAVATQVQPDDLAYIIYTSGSTGRPKGVAICHRAAVNTCVDVNNRYHVTANDAVLGLSALSFDLSVWDIFGALATGATLVLPEPDANRDPARWHHLITQHHITLWNSVPALMAMLVEHLEATGHTTPTLRRVLLSGDWIPTDLPHRITTIAPHAKTTSLGGATEAAIWSILHDIDHVDPTWDSIPYGRPMTNQTFHVLNDRHQECPTWVTGHLHIGGTGLANGYHNDPHKTANAFITHPTTGQRLYRTGDLGRRLPDGTIEFAGRTDHQVKIGGHRIELGDIEHTLTTHPAVETAIATATGDRHHRRLTAYIITNPEHHHDPHLTDTIRTHAATHLPPYMIPTTITILDTLPLTPNGKIDRNNLPEPGVVAVERERGELTPLAVRLCQIAAHAIGVDEVDPWANFFQLGGDSIIGVRIISQVNDQGIDLRLQDLFEAQSIVDLAERLEARGAVATTPGGQVALTPVTAFQSRLLAVAAPGLPAGAHRVDLHVEPELCVDAAREAVRQIISRHPALRTRFAVTGDDGWCQAAVPADEFSAHLPVIELGALPAEVRAEAVAQMADEMREELDVERGTVFAAALFDLGADGRVLTLLASELVVDAGSWEVVVSEFLSITQQLRNGDNVVLAPPTDPFTRWVEQSPQAAGAAVVAVEPAAAPEGPPHHAVSQLSADETERLTDATRRGYRLSLTETALAALTRAAGRTGLDGPVLVVSDRRDDGTVDTSRTVGAFLSVAEVPGALRADTDDLAVLLPAVKDWTRSSTGGAYGPARFALHVLERFGEGSRLARLLPPGNPAPWPRWERDSLGAAVRLTVVDYAGGLHIHWSSTDPAVDLPSLADAFETALRDIATHSGDQGAGQVSAGDFPLADLGADDLAAVLDDMEEL</sequence>
<dbReference type="Gene3D" id="3.40.50.1820">
    <property type="entry name" value="alpha/beta hydrolase"/>
    <property type="match status" value="1"/>
</dbReference>
<dbReference type="InterPro" id="IPR014030">
    <property type="entry name" value="Ketoacyl_synth_N"/>
</dbReference>
<dbReference type="Gene3D" id="3.30.559.10">
    <property type="entry name" value="Chloramphenicol acetyltransferase-like domain"/>
    <property type="match status" value="2"/>
</dbReference>
<dbReference type="Proteomes" id="UP000281726">
    <property type="component" value="Unassembled WGS sequence"/>
</dbReference>
<dbReference type="InterPro" id="IPR023213">
    <property type="entry name" value="CAT-like_dom_sf"/>
</dbReference>
<dbReference type="SMART" id="SM00825">
    <property type="entry name" value="PKS_KS"/>
    <property type="match status" value="1"/>
</dbReference>
<dbReference type="Pfam" id="PF02801">
    <property type="entry name" value="Ketoacyl-synt_C"/>
    <property type="match status" value="1"/>
</dbReference>
<dbReference type="InterPro" id="IPR016035">
    <property type="entry name" value="Acyl_Trfase/lysoPLipase"/>
</dbReference>
<dbReference type="GO" id="GO:0016874">
    <property type="term" value="F:ligase activity"/>
    <property type="evidence" value="ECO:0007669"/>
    <property type="project" value="UniProtKB-KW"/>
</dbReference>
<dbReference type="Gene3D" id="2.30.38.10">
    <property type="entry name" value="Luciferase, Domain 3"/>
    <property type="match status" value="1"/>
</dbReference>
<feature type="domain" description="Carrier" evidence="14">
    <location>
        <begin position="925"/>
        <end position="1000"/>
    </location>
</feature>
<dbReference type="FunFam" id="1.10.1200.10:FF:000016">
    <property type="entry name" value="Non-ribosomal peptide synthase"/>
    <property type="match status" value="1"/>
</dbReference>
<evidence type="ECO:0000256" key="6">
    <source>
        <dbReference type="ARBA" id="ARBA00022553"/>
    </source>
</evidence>
<dbReference type="PROSITE" id="PS00606">
    <property type="entry name" value="KS3_1"/>
    <property type="match status" value="1"/>
</dbReference>
<dbReference type="PROSITE" id="PS52004">
    <property type="entry name" value="KS3_2"/>
    <property type="match status" value="1"/>
</dbReference>
<evidence type="ECO:0000256" key="1">
    <source>
        <dbReference type="ARBA" id="ARBA00001957"/>
    </source>
</evidence>
<dbReference type="SUPFAM" id="SSF53901">
    <property type="entry name" value="Thiolase-like"/>
    <property type="match status" value="1"/>
</dbReference>
<dbReference type="GO" id="GO:0004312">
    <property type="term" value="F:fatty acid synthase activity"/>
    <property type="evidence" value="ECO:0007669"/>
    <property type="project" value="TreeGrafter"/>
</dbReference>
<accession>A0A3A9ZAJ0</accession>
<evidence type="ECO:0000256" key="5">
    <source>
        <dbReference type="ARBA" id="ARBA00022450"/>
    </source>
</evidence>
<protein>
    <recommendedName>
        <fullName evidence="4">Phenyloxazoline synthase MbtB</fullName>
    </recommendedName>
    <alternativeName>
        <fullName evidence="13">Mycobactin synthetase protein B</fullName>
    </alternativeName>
</protein>
<dbReference type="Pfam" id="PF00109">
    <property type="entry name" value="ketoacyl-synt"/>
    <property type="match status" value="1"/>
</dbReference>
<proteinExistence type="inferred from homology"/>
<dbReference type="CDD" id="cd00833">
    <property type="entry name" value="PKS"/>
    <property type="match status" value="1"/>
</dbReference>
<dbReference type="FunFam" id="3.40.47.10:FF:000042">
    <property type="entry name" value="Polyketide synthase Pks13"/>
    <property type="match status" value="1"/>
</dbReference>
<dbReference type="SMART" id="SM00827">
    <property type="entry name" value="PKS_AT"/>
    <property type="match status" value="1"/>
</dbReference>
<dbReference type="Gene3D" id="3.30.70.3290">
    <property type="match status" value="1"/>
</dbReference>
<comment type="pathway">
    <text evidence="2">Siderophore biosynthesis; mycobactin biosynthesis.</text>
</comment>
<evidence type="ECO:0000256" key="7">
    <source>
        <dbReference type="ARBA" id="ARBA00022598"/>
    </source>
</evidence>
<keyword evidence="6" id="KW-0597">Phosphoprotein</keyword>
<evidence type="ECO:0000313" key="17">
    <source>
        <dbReference type="Proteomes" id="UP000281726"/>
    </source>
</evidence>
<organism evidence="16 17">
    <name type="scientific">Micromonospora endolithica</name>
    <dbReference type="NCBI Taxonomy" id="230091"/>
    <lineage>
        <taxon>Bacteria</taxon>
        <taxon>Bacillati</taxon>
        <taxon>Actinomycetota</taxon>
        <taxon>Actinomycetes</taxon>
        <taxon>Micromonosporales</taxon>
        <taxon>Micromonosporaceae</taxon>
        <taxon>Micromonospora</taxon>
    </lineage>
</organism>
<dbReference type="Pfam" id="PF16197">
    <property type="entry name" value="KAsynt_C_assoc"/>
    <property type="match status" value="1"/>
</dbReference>
<evidence type="ECO:0000259" key="15">
    <source>
        <dbReference type="PROSITE" id="PS52004"/>
    </source>
</evidence>
<comment type="caution">
    <text evidence="16">The sequence shown here is derived from an EMBL/GenBank/DDBJ whole genome shotgun (WGS) entry which is preliminary data.</text>
</comment>
<dbReference type="PROSITE" id="PS50075">
    <property type="entry name" value="CARRIER"/>
    <property type="match status" value="2"/>
</dbReference>
<dbReference type="CDD" id="cd19535">
    <property type="entry name" value="Cyc_NRPS"/>
    <property type="match status" value="1"/>
</dbReference>
<dbReference type="Pfam" id="PF00698">
    <property type="entry name" value="Acyl_transf_1"/>
    <property type="match status" value="1"/>
</dbReference>
<evidence type="ECO:0000256" key="8">
    <source>
        <dbReference type="ARBA" id="ARBA00022679"/>
    </source>
</evidence>
<keyword evidence="9" id="KW-0276">Fatty acid metabolism</keyword>
<dbReference type="InterPro" id="IPR000873">
    <property type="entry name" value="AMP-dep_synth/lig_dom"/>
</dbReference>
<dbReference type="GO" id="GO:0044550">
    <property type="term" value="P:secondary metabolite biosynthetic process"/>
    <property type="evidence" value="ECO:0007669"/>
    <property type="project" value="UniProtKB-ARBA"/>
</dbReference>
<reference evidence="16 17" key="1">
    <citation type="journal article" date="2004" name="Syst. Appl. Microbiol.">
        <title>Cryptoendolithic actinomycetes from antarctic sandstone rock samples: Micromonospora endolithica sp. nov. and two isolates related to Micromonospora coerulea Jensen 1932.</title>
        <authorList>
            <person name="Hirsch P."/>
            <person name="Mevs U."/>
            <person name="Kroppenstedt R.M."/>
            <person name="Schumann P."/>
            <person name="Stackebrandt E."/>
        </authorList>
    </citation>
    <scope>NUCLEOTIDE SEQUENCE [LARGE SCALE GENOMIC DNA]</scope>
    <source>
        <strain evidence="16 17">JCM 12677</strain>
    </source>
</reference>
<feature type="domain" description="Ketosynthase family 3 (KS3)" evidence="15">
    <location>
        <begin position="5"/>
        <end position="432"/>
    </location>
</feature>
<dbReference type="PANTHER" id="PTHR43775">
    <property type="entry name" value="FATTY ACID SYNTHASE"/>
    <property type="match status" value="1"/>
</dbReference>
<dbReference type="Pfam" id="PF00550">
    <property type="entry name" value="PP-binding"/>
    <property type="match status" value="2"/>
</dbReference>
<evidence type="ECO:0000256" key="2">
    <source>
        <dbReference type="ARBA" id="ARBA00005102"/>
    </source>
</evidence>
<comment type="similarity">
    <text evidence="3">Belongs to the ATP-dependent AMP-binding enzyme family. MbtB subfamily.</text>
</comment>
<evidence type="ECO:0000256" key="3">
    <source>
        <dbReference type="ARBA" id="ARBA00007380"/>
    </source>
</evidence>
<dbReference type="FunFam" id="3.30.559.10:FF:000023">
    <property type="entry name" value="Non-ribosomal peptide synthetase"/>
    <property type="match status" value="1"/>
</dbReference>
<dbReference type="Pfam" id="PF00668">
    <property type="entry name" value="Condensation"/>
    <property type="match status" value="2"/>
</dbReference>
<dbReference type="SUPFAM" id="SSF52151">
    <property type="entry name" value="FabD/lysophospholipase-like"/>
    <property type="match status" value="1"/>
</dbReference>
<comment type="similarity">
    <text evidence="12">In the C-terminal section; belongs to the NRP synthetase family.</text>
</comment>
<dbReference type="Gene3D" id="3.40.47.10">
    <property type="match status" value="1"/>
</dbReference>
<evidence type="ECO:0000259" key="14">
    <source>
        <dbReference type="PROSITE" id="PS50075"/>
    </source>
</evidence>
<dbReference type="GO" id="GO:0006633">
    <property type="term" value="P:fatty acid biosynthetic process"/>
    <property type="evidence" value="ECO:0007669"/>
    <property type="project" value="InterPro"/>
</dbReference>
<dbReference type="InterPro" id="IPR057737">
    <property type="entry name" value="Condensation_MtbB-like"/>
</dbReference>
<dbReference type="SUPFAM" id="SSF52777">
    <property type="entry name" value="CoA-dependent acyltransferases"/>
    <property type="match status" value="4"/>
</dbReference>
<evidence type="ECO:0000256" key="10">
    <source>
        <dbReference type="ARBA" id="ARBA00023098"/>
    </source>
</evidence>
<feature type="domain" description="Carrier" evidence="14">
    <location>
        <begin position="1998"/>
        <end position="2072"/>
    </location>
</feature>
<dbReference type="EMBL" id="RBAK01000006">
    <property type="protein sequence ID" value="RKN45333.1"/>
    <property type="molecule type" value="Genomic_DNA"/>
</dbReference>
<dbReference type="Pfam" id="PF00501">
    <property type="entry name" value="AMP-binding"/>
    <property type="match status" value="1"/>
</dbReference>
<dbReference type="Gene3D" id="3.30.300.30">
    <property type="match status" value="1"/>
</dbReference>
<dbReference type="PROSITE" id="PS00455">
    <property type="entry name" value="AMP_BINDING"/>
    <property type="match status" value="1"/>
</dbReference>
<dbReference type="InterPro" id="IPR014031">
    <property type="entry name" value="Ketoacyl_synth_C"/>
</dbReference>
<dbReference type="InterPro" id="IPR036736">
    <property type="entry name" value="ACP-like_sf"/>
</dbReference>
<dbReference type="InterPro" id="IPR014043">
    <property type="entry name" value="Acyl_transferase_dom"/>
</dbReference>
<dbReference type="PANTHER" id="PTHR43775:SF37">
    <property type="entry name" value="SI:DKEY-61P9.11"/>
    <property type="match status" value="1"/>
</dbReference>
<evidence type="ECO:0000256" key="13">
    <source>
        <dbReference type="ARBA" id="ARBA00033440"/>
    </source>
</evidence>
<dbReference type="InterPro" id="IPR001227">
    <property type="entry name" value="Ac_transferase_dom_sf"/>
</dbReference>
<keyword evidence="10" id="KW-0443">Lipid metabolism</keyword>
<dbReference type="Gene3D" id="3.40.50.980">
    <property type="match status" value="2"/>
</dbReference>
<dbReference type="InterPro" id="IPR020845">
    <property type="entry name" value="AMP-binding_CS"/>
</dbReference>
<dbReference type="InterPro" id="IPR032821">
    <property type="entry name" value="PKS_assoc"/>
</dbReference>
<dbReference type="InterPro" id="IPR050091">
    <property type="entry name" value="PKS_NRPS_Biosynth_Enz"/>
</dbReference>
<dbReference type="SUPFAM" id="SSF47336">
    <property type="entry name" value="ACP-like"/>
    <property type="match status" value="2"/>
</dbReference>
<dbReference type="Gene3D" id="3.30.559.30">
    <property type="entry name" value="Nonribosomal peptide synthetase, condensation domain"/>
    <property type="match status" value="2"/>
</dbReference>
<evidence type="ECO:0000256" key="12">
    <source>
        <dbReference type="ARBA" id="ARBA00029443"/>
    </source>
</evidence>
<keyword evidence="17" id="KW-1185">Reference proteome</keyword>
<dbReference type="InterPro" id="IPR020806">
    <property type="entry name" value="PKS_PP-bd"/>
</dbReference>
<dbReference type="FunFam" id="3.30.559.30:FF:000006">
    <property type="entry name" value="Yersiniabactin polyketide/non-ribosomal peptide synthetase"/>
    <property type="match status" value="1"/>
</dbReference>
<dbReference type="OrthoDB" id="5478077at2"/>
<keyword evidence="11" id="KW-0511">Multifunctional enzyme</keyword>
<evidence type="ECO:0000313" key="16">
    <source>
        <dbReference type="EMBL" id="RKN45333.1"/>
    </source>
</evidence>
<dbReference type="NCBIfam" id="TIGR01733">
    <property type="entry name" value="AA-adenyl-dom"/>
    <property type="match status" value="1"/>
</dbReference>
<dbReference type="SUPFAM" id="SSF55048">
    <property type="entry name" value="Probable ACP-binding domain of malonyl-CoA ACP transacylase"/>
    <property type="match status" value="1"/>
</dbReference>